<dbReference type="GeneID" id="9051466"/>
<feature type="compositionally biased region" description="Pro residues" evidence="2">
    <location>
        <begin position="198"/>
        <end position="213"/>
    </location>
</feature>
<dbReference type="Proteomes" id="UP000007800">
    <property type="component" value="Unassembled WGS sequence"/>
</dbReference>
<evidence type="ECO:0000256" key="2">
    <source>
        <dbReference type="SAM" id="MobiDB-lite"/>
    </source>
</evidence>
<sequence>MVTPIEKSGSPIGRFMADRGQAVHPRDLLEWIAERTSCGEVEGFADLQDGEILLEMVQSVWPDLSPLGTTTYDAWEGISRIANAADVPMGILDAAARWSKASKEDLNDKAFASAIYNTLAALYFLWSLCECHDFTANFAIPIDSYVAKFLQSDASVRSLIKGGALAAEVSETAHKKDDIAKTIEPDNPSRADRGKSPHAPPNAPTPPKNPPPDSSKEPEKKQPKGVQQMKKESAPAQRLRDYQNRQQATVDGLARFGNRESLSVKRLQRQLEMERESYAAMEEVTKRSLWTGATFAHEVELLKEGHNAALWEAESGLAEDAVLKARVMKDQAGSFRDRPPTLREYTALEEALSRMDVAMRKQNERMRALEEERLQLGDQMLLGLTSRHSNTTAQTVREMYEAVMSGMDRRRSGRELPSADREILLNLEKLINRLEEERILLERRSRDMEAPWKVSSLSDLLLLLLNLGRGTAILWPFAANMIPSVAALLRLVSLRSVEFHFVPYFSHTVIQDDSPSALGRRH</sequence>
<organism evidence="4">
    <name type="scientific">Perkinsus marinus (strain ATCC 50983 / TXsc)</name>
    <dbReference type="NCBI Taxonomy" id="423536"/>
    <lineage>
        <taxon>Eukaryota</taxon>
        <taxon>Sar</taxon>
        <taxon>Alveolata</taxon>
        <taxon>Perkinsozoa</taxon>
        <taxon>Perkinsea</taxon>
        <taxon>Perkinsida</taxon>
        <taxon>Perkinsidae</taxon>
        <taxon>Perkinsus</taxon>
    </lineage>
</organism>
<keyword evidence="1" id="KW-0175">Coiled coil</keyword>
<evidence type="ECO:0008006" key="5">
    <source>
        <dbReference type="Google" id="ProtNLM"/>
    </source>
</evidence>
<feature type="region of interest" description="Disordered" evidence="2">
    <location>
        <begin position="171"/>
        <end position="242"/>
    </location>
</feature>
<feature type="compositionally biased region" description="Basic and acidic residues" evidence="2">
    <location>
        <begin position="171"/>
        <end position="195"/>
    </location>
</feature>
<dbReference type="InParanoid" id="C5LU92"/>
<keyword evidence="4" id="KW-1185">Reference proteome</keyword>
<dbReference type="PANTHER" id="PTHR42180:SF4">
    <property type="entry name" value="CALPONIN-HOMOLOGY (CH) DOMAIN-CONTAINING PROTEIN"/>
    <property type="match status" value="1"/>
</dbReference>
<dbReference type="RefSeq" id="XP_002766908.1">
    <property type="nucleotide sequence ID" value="XM_002766862.1"/>
</dbReference>
<feature type="coiled-coil region" evidence="1">
    <location>
        <begin position="352"/>
        <end position="379"/>
    </location>
</feature>
<gene>
    <name evidence="3" type="ORF">Pmar_PMAR010887</name>
</gene>
<protein>
    <recommendedName>
        <fullName evidence="5">Calponin-homology (CH) domain-containing protein</fullName>
    </recommendedName>
</protein>
<dbReference type="PANTHER" id="PTHR42180">
    <property type="entry name" value="HOMOLOGY DOMAIN-CONTAINING PROTEIN,PUTATIVE-RELATED"/>
    <property type="match status" value="1"/>
</dbReference>
<reference evidence="3 4" key="1">
    <citation type="submission" date="2008-07" db="EMBL/GenBank/DDBJ databases">
        <authorList>
            <person name="El-Sayed N."/>
            <person name="Caler E."/>
            <person name="Inman J."/>
            <person name="Amedeo P."/>
            <person name="Hass B."/>
            <person name="Wortman J."/>
        </authorList>
    </citation>
    <scope>NUCLEOTIDE SEQUENCE [LARGE SCALE GENOMIC DNA]</scope>
    <source>
        <strain evidence="4">ATCC 50983 / TXsc</strain>
    </source>
</reference>
<proteinExistence type="predicted"/>
<dbReference type="EMBL" id="GG685476">
    <property type="protein sequence ID" value="EEQ99625.1"/>
    <property type="molecule type" value="Genomic_DNA"/>
</dbReference>
<dbReference type="OrthoDB" id="264536at2759"/>
<evidence type="ECO:0000313" key="4">
    <source>
        <dbReference type="Proteomes" id="UP000007800"/>
    </source>
</evidence>
<dbReference type="InterPro" id="IPR036872">
    <property type="entry name" value="CH_dom_sf"/>
</dbReference>
<feature type="compositionally biased region" description="Basic and acidic residues" evidence="2">
    <location>
        <begin position="229"/>
        <end position="242"/>
    </location>
</feature>
<evidence type="ECO:0000256" key="1">
    <source>
        <dbReference type="SAM" id="Coils"/>
    </source>
</evidence>
<accession>C5LU92</accession>
<name>C5LU92_PERM5</name>
<evidence type="ECO:0000313" key="3">
    <source>
        <dbReference type="EMBL" id="EEQ99625.1"/>
    </source>
</evidence>
<dbReference type="AlphaFoldDB" id="C5LU92"/>
<dbReference type="SUPFAM" id="SSF47576">
    <property type="entry name" value="Calponin-homology domain, CH-domain"/>
    <property type="match status" value="1"/>
</dbReference>